<dbReference type="HAMAP" id="MF_00303">
    <property type="entry name" value="Trigger_factor_Tig"/>
    <property type="match status" value="1"/>
</dbReference>
<evidence type="ECO:0000256" key="4">
    <source>
        <dbReference type="ARBA" id="ARBA00013194"/>
    </source>
</evidence>
<dbReference type="EMBL" id="MFRC01000055">
    <property type="protein sequence ID" value="OGH88963.1"/>
    <property type="molecule type" value="Genomic_DNA"/>
</dbReference>
<dbReference type="InterPro" id="IPR036611">
    <property type="entry name" value="Trigger_fac_ribosome-bd_sf"/>
</dbReference>
<evidence type="ECO:0000256" key="8">
    <source>
        <dbReference type="ARBA" id="ARBA00023235"/>
    </source>
</evidence>
<evidence type="ECO:0000256" key="3">
    <source>
        <dbReference type="ARBA" id="ARBA00005464"/>
    </source>
</evidence>
<dbReference type="InterPro" id="IPR027304">
    <property type="entry name" value="Trigger_fact/SurA_dom_sf"/>
</dbReference>
<keyword evidence="6" id="KW-0697">Rotamase</keyword>
<comment type="caution">
    <text evidence="13">The sequence shown here is derived from an EMBL/GenBank/DDBJ whole genome shotgun (WGS) entry which is preliminary data.</text>
</comment>
<dbReference type="GO" id="GO:0043022">
    <property type="term" value="F:ribosome binding"/>
    <property type="evidence" value="ECO:0007669"/>
    <property type="project" value="TreeGrafter"/>
</dbReference>
<proteinExistence type="inferred from homology"/>
<evidence type="ECO:0000259" key="12">
    <source>
        <dbReference type="Pfam" id="PF05698"/>
    </source>
</evidence>
<name>A0A1F6NZ09_9BACT</name>
<dbReference type="InterPro" id="IPR037041">
    <property type="entry name" value="Trigger_fac_C_sf"/>
</dbReference>
<dbReference type="Gene3D" id="3.30.70.1050">
    <property type="entry name" value="Trigger factor ribosome-binding domain"/>
    <property type="match status" value="1"/>
</dbReference>
<evidence type="ECO:0000313" key="14">
    <source>
        <dbReference type="Proteomes" id="UP000178490"/>
    </source>
</evidence>
<evidence type="ECO:0000256" key="6">
    <source>
        <dbReference type="ARBA" id="ARBA00023110"/>
    </source>
</evidence>
<dbReference type="NCBIfam" id="TIGR00115">
    <property type="entry name" value="tig"/>
    <property type="match status" value="1"/>
</dbReference>
<dbReference type="Pfam" id="PF00254">
    <property type="entry name" value="FKBP_C"/>
    <property type="match status" value="1"/>
</dbReference>
<dbReference type="Pfam" id="PF05698">
    <property type="entry name" value="Trigger_C"/>
    <property type="match status" value="1"/>
</dbReference>
<dbReference type="InterPro" id="IPR005215">
    <property type="entry name" value="Trig_fac"/>
</dbReference>
<dbReference type="PANTHER" id="PTHR30560:SF3">
    <property type="entry name" value="TRIGGER FACTOR-LIKE PROTEIN TIG, CHLOROPLASTIC"/>
    <property type="match status" value="1"/>
</dbReference>
<dbReference type="InterPro" id="IPR008881">
    <property type="entry name" value="Trigger_fac_ribosome-bd_bac"/>
</dbReference>
<dbReference type="InterPro" id="IPR001179">
    <property type="entry name" value="PPIase_FKBP_dom"/>
</dbReference>
<dbReference type="InterPro" id="IPR046357">
    <property type="entry name" value="PPIase_dom_sf"/>
</dbReference>
<accession>A0A1F6NZ09</accession>
<comment type="subcellular location">
    <subcellularLocation>
        <location evidence="2">Cytoplasm</location>
    </subcellularLocation>
</comment>
<dbReference type="GO" id="GO:0005737">
    <property type="term" value="C:cytoplasm"/>
    <property type="evidence" value="ECO:0007669"/>
    <property type="project" value="UniProtKB-SubCell"/>
</dbReference>
<keyword evidence="7" id="KW-0143">Chaperone</keyword>
<dbReference type="GO" id="GO:0003755">
    <property type="term" value="F:peptidyl-prolyl cis-trans isomerase activity"/>
    <property type="evidence" value="ECO:0007669"/>
    <property type="project" value="UniProtKB-KW"/>
</dbReference>
<dbReference type="GO" id="GO:0015031">
    <property type="term" value="P:protein transport"/>
    <property type="evidence" value="ECO:0007669"/>
    <property type="project" value="InterPro"/>
</dbReference>
<evidence type="ECO:0000259" key="10">
    <source>
        <dbReference type="Pfam" id="PF00254"/>
    </source>
</evidence>
<keyword evidence="8" id="KW-0413">Isomerase</keyword>
<dbReference type="SUPFAM" id="SSF102735">
    <property type="entry name" value="Trigger factor ribosome-binding domain"/>
    <property type="match status" value="1"/>
</dbReference>
<dbReference type="Gene3D" id="3.10.50.40">
    <property type="match status" value="1"/>
</dbReference>
<dbReference type="EC" id="5.2.1.8" evidence="4"/>
<feature type="non-terminal residue" evidence="13">
    <location>
        <position position="1"/>
    </location>
</feature>
<dbReference type="Proteomes" id="UP000178490">
    <property type="component" value="Unassembled WGS sequence"/>
</dbReference>
<dbReference type="GO" id="GO:0043335">
    <property type="term" value="P:protein unfolding"/>
    <property type="evidence" value="ECO:0007669"/>
    <property type="project" value="TreeGrafter"/>
</dbReference>
<dbReference type="GO" id="GO:0051083">
    <property type="term" value="P:'de novo' cotranslational protein folding"/>
    <property type="evidence" value="ECO:0007669"/>
    <property type="project" value="TreeGrafter"/>
</dbReference>
<evidence type="ECO:0000313" key="13">
    <source>
        <dbReference type="EMBL" id="OGH88963.1"/>
    </source>
</evidence>
<gene>
    <name evidence="13" type="ORF">A2537_03105</name>
</gene>
<dbReference type="SUPFAM" id="SSF54534">
    <property type="entry name" value="FKBP-like"/>
    <property type="match status" value="1"/>
</dbReference>
<dbReference type="SUPFAM" id="SSF109998">
    <property type="entry name" value="Triger factor/SurA peptide-binding domain-like"/>
    <property type="match status" value="1"/>
</dbReference>
<protein>
    <recommendedName>
        <fullName evidence="5">Trigger factor</fullName>
        <ecNumber evidence="4">5.2.1.8</ecNumber>
    </recommendedName>
    <alternativeName>
        <fullName evidence="9">PPIase</fullName>
    </alternativeName>
</protein>
<dbReference type="PANTHER" id="PTHR30560">
    <property type="entry name" value="TRIGGER FACTOR CHAPERONE AND PEPTIDYL-PROLYL CIS/TRANS ISOMERASE"/>
    <property type="match status" value="1"/>
</dbReference>
<feature type="domain" description="Trigger factor C-terminal" evidence="12">
    <location>
        <begin position="238"/>
        <end position="399"/>
    </location>
</feature>
<reference evidence="13 14" key="1">
    <citation type="journal article" date="2016" name="Nat. Commun.">
        <title>Thousands of microbial genomes shed light on interconnected biogeochemical processes in an aquifer system.</title>
        <authorList>
            <person name="Anantharaman K."/>
            <person name="Brown C.T."/>
            <person name="Hug L.A."/>
            <person name="Sharon I."/>
            <person name="Castelle C.J."/>
            <person name="Probst A.J."/>
            <person name="Thomas B.C."/>
            <person name="Singh A."/>
            <person name="Wilkins M.J."/>
            <person name="Karaoz U."/>
            <person name="Brodie E.L."/>
            <person name="Williams K.H."/>
            <person name="Hubbard S.S."/>
            <person name="Banfield J.F."/>
        </authorList>
    </citation>
    <scope>NUCLEOTIDE SEQUENCE [LARGE SCALE GENOMIC DNA]</scope>
</reference>
<evidence type="ECO:0000256" key="9">
    <source>
        <dbReference type="ARBA" id="ARBA00029986"/>
    </source>
</evidence>
<dbReference type="Gene3D" id="1.10.3120.10">
    <property type="entry name" value="Trigger factor, C-terminal domain"/>
    <property type="match status" value="1"/>
</dbReference>
<evidence type="ECO:0000256" key="2">
    <source>
        <dbReference type="ARBA" id="ARBA00004496"/>
    </source>
</evidence>
<organism evidence="13 14">
    <name type="scientific">Candidatus Magasanikbacteria bacterium RIFOXYD2_FULL_36_9</name>
    <dbReference type="NCBI Taxonomy" id="1798707"/>
    <lineage>
        <taxon>Bacteria</taxon>
        <taxon>Candidatus Magasanikiibacteriota</taxon>
    </lineage>
</organism>
<dbReference type="GO" id="GO:0044183">
    <property type="term" value="F:protein folding chaperone"/>
    <property type="evidence" value="ECO:0007669"/>
    <property type="project" value="TreeGrafter"/>
</dbReference>
<evidence type="ECO:0000256" key="1">
    <source>
        <dbReference type="ARBA" id="ARBA00000971"/>
    </source>
</evidence>
<feature type="domain" description="Trigger factor ribosome-binding bacterial" evidence="11">
    <location>
        <begin position="3"/>
        <end position="122"/>
    </location>
</feature>
<comment type="catalytic activity">
    <reaction evidence="1">
        <text>[protein]-peptidylproline (omega=180) = [protein]-peptidylproline (omega=0)</text>
        <dbReference type="Rhea" id="RHEA:16237"/>
        <dbReference type="Rhea" id="RHEA-COMP:10747"/>
        <dbReference type="Rhea" id="RHEA-COMP:10748"/>
        <dbReference type="ChEBI" id="CHEBI:83833"/>
        <dbReference type="ChEBI" id="CHEBI:83834"/>
        <dbReference type="EC" id="5.2.1.8"/>
    </reaction>
</comment>
<dbReference type="PIRSF" id="PIRSF003095">
    <property type="entry name" value="Trigger_factor"/>
    <property type="match status" value="1"/>
</dbReference>
<dbReference type="Pfam" id="PF05697">
    <property type="entry name" value="Trigger_N"/>
    <property type="match status" value="1"/>
</dbReference>
<dbReference type="AlphaFoldDB" id="A0A1F6NZ09"/>
<feature type="domain" description="PPIase FKBP-type" evidence="10">
    <location>
        <begin position="136"/>
        <end position="210"/>
    </location>
</feature>
<comment type="similarity">
    <text evidence="3">Belongs to the FKBP-type PPIase family. Tig subfamily.</text>
</comment>
<evidence type="ECO:0000256" key="5">
    <source>
        <dbReference type="ARBA" id="ARBA00016902"/>
    </source>
</evidence>
<evidence type="ECO:0000256" key="7">
    <source>
        <dbReference type="ARBA" id="ARBA00023186"/>
    </source>
</evidence>
<dbReference type="InterPro" id="IPR008880">
    <property type="entry name" value="Trigger_fac_C"/>
</dbReference>
<sequence>YIKEMEAAAGRLSQRAAIHGFRPGKAPYDIVKQSLGEIKILEEALQSIVEKNYHLAVTAEKIETIGMPEITIEKMAPGNDFVFKAVAALLPSVKLADFSKIDAKKKEVTVGDQEINDVLENLRKMQAIEVIKEGVATKEDKVEVAMNMSIDKVGVEGGQAPKHQVYLSEGHYIPGFADKLLGMKKGEEKEFSLKFPDEHYQKHLAGKNIDFHVKVNDVYSIEYPEINDELALKLGQKSLEGLKEILMTNLKQEAQGKEDQRIEAELLEKVILASEFSEVPDVLVTSEKQKMFYELKNSLQEQGIEFEKYMKDLKKTEAEIADDFAERAMTRVKAALVSRQIAKENDIKVGKDELEKEIEAIRVTYKNDPKVEEALKRPEVLDTLTATIQNKKVVAWLKETILK</sequence>
<evidence type="ECO:0000259" key="11">
    <source>
        <dbReference type="Pfam" id="PF05697"/>
    </source>
</evidence>